<comment type="caution">
    <text evidence="1">The sequence shown here is derived from an EMBL/GenBank/DDBJ whole genome shotgun (WGS) entry which is preliminary data.</text>
</comment>
<sequence>MRPTVVREWPRHDERPFVRDLRPLKDDGHLQFATTANVWIHDGAVSWAALTTLPSGKARACQGRPRRPADELEPAWAWWLAEGRPTLDDFGMTVEPERQYVWCRDPATWSRWPLQAYSRASVSRQRHHCRGARHCVRS</sequence>
<evidence type="ECO:0000313" key="1">
    <source>
        <dbReference type="EMBL" id="GAA1709347.1"/>
    </source>
</evidence>
<name>A0ABN2IPU4_9ACTN</name>
<gene>
    <name evidence="1" type="ORF">GCM10009680_57910</name>
</gene>
<keyword evidence="2" id="KW-1185">Reference proteome</keyword>
<protein>
    <submittedName>
        <fullName evidence="1">Uncharacterized protein</fullName>
    </submittedName>
</protein>
<proteinExistence type="predicted"/>
<reference evidence="1 2" key="1">
    <citation type="journal article" date="2019" name="Int. J. Syst. Evol. Microbiol.">
        <title>The Global Catalogue of Microorganisms (GCM) 10K type strain sequencing project: providing services to taxonomists for standard genome sequencing and annotation.</title>
        <authorList>
            <consortium name="The Broad Institute Genomics Platform"/>
            <consortium name="The Broad Institute Genome Sequencing Center for Infectious Disease"/>
            <person name="Wu L."/>
            <person name="Ma J."/>
        </authorList>
    </citation>
    <scope>NUCLEOTIDE SEQUENCE [LARGE SCALE GENOMIC DNA]</scope>
    <source>
        <strain evidence="1 2">JCM 13244</strain>
    </source>
</reference>
<dbReference type="Proteomes" id="UP001499947">
    <property type="component" value="Unassembled WGS sequence"/>
</dbReference>
<organism evidence="1 2">
    <name type="scientific">Streptomyces yatensis</name>
    <dbReference type="NCBI Taxonomy" id="155177"/>
    <lineage>
        <taxon>Bacteria</taxon>
        <taxon>Bacillati</taxon>
        <taxon>Actinomycetota</taxon>
        <taxon>Actinomycetes</taxon>
        <taxon>Kitasatosporales</taxon>
        <taxon>Streptomycetaceae</taxon>
        <taxon>Streptomyces</taxon>
        <taxon>Streptomyces violaceusniger group</taxon>
    </lineage>
</organism>
<dbReference type="EMBL" id="BAAALR010000065">
    <property type="protein sequence ID" value="GAA1709347.1"/>
    <property type="molecule type" value="Genomic_DNA"/>
</dbReference>
<accession>A0ABN2IPU4</accession>
<evidence type="ECO:0000313" key="2">
    <source>
        <dbReference type="Proteomes" id="UP001499947"/>
    </source>
</evidence>